<protein>
    <submittedName>
        <fullName evidence="1">Uncharacterized protein</fullName>
    </submittedName>
</protein>
<dbReference type="Proteomes" id="UP000028725">
    <property type="component" value="Unassembled WGS sequence"/>
</dbReference>
<reference evidence="1 2" key="1">
    <citation type="submission" date="2014-04" db="EMBL/GenBank/DDBJ databases">
        <title>Genome assembly of Hyalangium minutum DSM 14724.</title>
        <authorList>
            <person name="Sharma G."/>
            <person name="Subramanian S."/>
        </authorList>
    </citation>
    <scope>NUCLEOTIDE SEQUENCE [LARGE SCALE GENOMIC DNA]</scope>
    <source>
        <strain evidence="1 2">DSM 14724</strain>
    </source>
</reference>
<accession>A0A085WH44</accession>
<dbReference type="STRING" id="394096.DB31_8360"/>
<keyword evidence="2" id="KW-1185">Reference proteome</keyword>
<evidence type="ECO:0000313" key="1">
    <source>
        <dbReference type="EMBL" id="KFE67007.1"/>
    </source>
</evidence>
<dbReference type="EMBL" id="JMCB01000008">
    <property type="protein sequence ID" value="KFE67007.1"/>
    <property type="molecule type" value="Genomic_DNA"/>
</dbReference>
<gene>
    <name evidence="1" type="ORF">DB31_8360</name>
</gene>
<sequence>MARLPRTSFEVVAVTGLWAGVLLRTLRGLRRRPHLPRPL</sequence>
<dbReference type="AlphaFoldDB" id="A0A085WH44"/>
<comment type="caution">
    <text evidence="1">The sequence shown here is derived from an EMBL/GenBank/DDBJ whole genome shotgun (WGS) entry which is preliminary data.</text>
</comment>
<proteinExistence type="predicted"/>
<evidence type="ECO:0000313" key="2">
    <source>
        <dbReference type="Proteomes" id="UP000028725"/>
    </source>
</evidence>
<organism evidence="1 2">
    <name type="scientific">Hyalangium minutum</name>
    <dbReference type="NCBI Taxonomy" id="394096"/>
    <lineage>
        <taxon>Bacteria</taxon>
        <taxon>Pseudomonadati</taxon>
        <taxon>Myxococcota</taxon>
        <taxon>Myxococcia</taxon>
        <taxon>Myxococcales</taxon>
        <taxon>Cystobacterineae</taxon>
        <taxon>Archangiaceae</taxon>
        <taxon>Hyalangium</taxon>
    </lineage>
</organism>
<name>A0A085WH44_9BACT</name>